<evidence type="ECO:0000256" key="4">
    <source>
        <dbReference type="RuleBase" id="RU361153"/>
    </source>
</evidence>
<reference evidence="7 8" key="1">
    <citation type="submission" date="2019-01" db="EMBL/GenBank/DDBJ databases">
        <title>Sequencing of cultivated peanut Arachis hypogaea provides insights into genome evolution and oil improvement.</title>
        <authorList>
            <person name="Chen X."/>
        </authorList>
    </citation>
    <scope>NUCLEOTIDE SEQUENCE [LARGE SCALE GENOMIC DNA]</scope>
    <source>
        <strain evidence="8">cv. Fuhuasheng</strain>
        <tissue evidence="7">Leaves</tissue>
    </source>
</reference>
<evidence type="ECO:0000313" key="8">
    <source>
        <dbReference type="Proteomes" id="UP000289738"/>
    </source>
</evidence>
<keyword evidence="5" id="KW-0732">Signal</keyword>
<dbReference type="SUPFAM" id="SSF50370">
    <property type="entry name" value="Ricin B-like lectins"/>
    <property type="match status" value="1"/>
</dbReference>
<dbReference type="Gene3D" id="2.80.10.50">
    <property type="match status" value="1"/>
</dbReference>
<keyword evidence="2 4" id="KW-0378">Hydrolase</keyword>
<keyword evidence="8" id="KW-1185">Reference proteome</keyword>
<protein>
    <recommendedName>
        <fullName evidence="6">Glycoside hydrolase family 5 domain-containing protein</fullName>
    </recommendedName>
</protein>
<dbReference type="PANTHER" id="PTHR31263:SF0">
    <property type="entry name" value="CELLULASE FAMILY PROTEIN (AFU_ORTHOLOGUE AFUA_5G14560)"/>
    <property type="match status" value="1"/>
</dbReference>
<accession>A0A445DBQ3</accession>
<dbReference type="InterPro" id="IPR017853">
    <property type="entry name" value="GH"/>
</dbReference>
<organism evidence="7 8">
    <name type="scientific">Arachis hypogaea</name>
    <name type="common">Peanut</name>
    <dbReference type="NCBI Taxonomy" id="3818"/>
    <lineage>
        <taxon>Eukaryota</taxon>
        <taxon>Viridiplantae</taxon>
        <taxon>Streptophyta</taxon>
        <taxon>Embryophyta</taxon>
        <taxon>Tracheophyta</taxon>
        <taxon>Spermatophyta</taxon>
        <taxon>Magnoliopsida</taxon>
        <taxon>eudicotyledons</taxon>
        <taxon>Gunneridae</taxon>
        <taxon>Pentapetalae</taxon>
        <taxon>rosids</taxon>
        <taxon>fabids</taxon>
        <taxon>Fabales</taxon>
        <taxon>Fabaceae</taxon>
        <taxon>Papilionoideae</taxon>
        <taxon>50 kb inversion clade</taxon>
        <taxon>dalbergioids sensu lato</taxon>
        <taxon>Dalbergieae</taxon>
        <taxon>Pterocarpus clade</taxon>
        <taxon>Arachis</taxon>
    </lineage>
</organism>
<dbReference type="GO" id="GO:0004553">
    <property type="term" value="F:hydrolase activity, hydrolyzing O-glycosyl compounds"/>
    <property type="evidence" value="ECO:0007669"/>
    <property type="project" value="InterPro"/>
</dbReference>
<dbReference type="Proteomes" id="UP000289738">
    <property type="component" value="Chromosome A04"/>
</dbReference>
<dbReference type="EMBL" id="SDMP01000004">
    <property type="protein sequence ID" value="RYR60620.1"/>
    <property type="molecule type" value="Genomic_DNA"/>
</dbReference>
<evidence type="ECO:0000259" key="6">
    <source>
        <dbReference type="Pfam" id="PF00150"/>
    </source>
</evidence>
<gene>
    <name evidence="7" type="ORF">Ahy_A04g017673</name>
</gene>
<feature type="domain" description="Glycoside hydrolase family 5" evidence="6">
    <location>
        <begin position="71"/>
        <end position="359"/>
    </location>
</feature>
<evidence type="ECO:0000256" key="2">
    <source>
        <dbReference type="ARBA" id="ARBA00022801"/>
    </source>
</evidence>
<evidence type="ECO:0000256" key="5">
    <source>
        <dbReference type="SAM" id="SignalP"/>
    </source>
</evidence>
<dbReference type="SUPFAM" id="SSF51445">
    <property type="entry name" value="(Trans)glycosidases"/>
    <property type="match status" value="1"/>
</dbReference>
<dbReference type="InterPro" id="IPR035992">
    <property type="entry name" value="Ricin_B-like_lectins"/>
</dbReference>
<keyword evidence="3 4" id="KW-0326">Glycosidase</keyword>
<dbReference type="Gene3D" id="3.20.20.80">
    <property type="entry name" value="Glycosidases"/>
    <property type="match status" value="1"/>
</dbReference>
<dbReference type="PANTHER" id="PTHR31263">
    <property type="entry name" value="CELLULASE FAMILY PROTEIN (AFU_ORTHOLOGUE AFUA_5G14560)"/>
    <property type="match status" value="1"/>
</dbReference>
<dbReference type="STRING" id="3818.A0A445DBQ3"/>
<feature type="chain" id="PRO_5019480698" description="Glycoside hydrolase family 5 domain-containing protein" evidence="5">
    <location>
        <begin position="25"/>
        <end position="543"/>
    </location>
</feature>
<comment type="caution">
    <text evidence="7">The sequence shown here is derived from an EMBL/GenBank/DDBJ whole genome shotgun (WGS) entry which is preliminary data.</text>
</comment>
<evidence type="ECO:0000313" key="7">
    <source>
        <dbReference type="EMBL" id="RYR60620.1"/>
    </source>
</evidence>
<comment type="similarity">
    <text evidence="1 4">Belongs to the glycosyl hydrolase 5 (cellulase A) family.</text>
</comment>
<name>A0A445DBQ3_ARAHY</name>
<dbReference type="InterPro" id="IPR001547">
    <property type="entry name" value="Glyco_hydro_5"/>
</dbReference>
<feature type="signal peptide" evidence="5">
    <location>
        <begin position="1"/>
        <end position="24"/>
    </location>
</feature>
<proteinExistence type="inferred from homology"/>
<dbReference type="AlphaFoldDB" id="A0A445DBQ3"/>
<dbReference type="PROSITE" id="PS50231">
    <property type="entry name" value="RICIN_B_LECTIN"/>
    <property type="match status" value="1"/>
</dbReference>
<sequence>MAKSSLLLLIIITLYFIVLQAVFASHSFSYPLTINNKRIVEEKTGQRVKLRCANWPSHMSVMLAEGLNKQTLSNIVTHISSFGLNCIRLTWPTFMFTRYFNQTILQTLDDLKLEEIKLGIMKYNNDFLNMTHPQAYAFVVKQLFSANIMVVADNHVSKPKWCCDSDDGNGFFGDSSFDPDEWVQGHTLAAQFFKNLSNIVAISLRNELRGPNQNVAAWYSNMRRAALAIHHQNPNVLMIFSGFYYASDLRFLKRTPLNVEPRNKVVFEAHNYPYWNPNWGNKSANSVCASVKSDLEENVGFVLSDDDYDSPLFISEFGMDLIARPQSDKQWRIQGDLRWLTCMLTFLAERDIDWCWWGLQGSYYLRQGKVDAPEVYGLNNFYWNGTTYPQFRKRFQLLLNTLQDPSSKAPYSHILYHPQSGLCVKADQNYNQIELGDCKKASGWKQEGDKIKLNGDHCLKSLGIEGDPAVLSSDCSSSDLSSSWKFISHSGLHLQDNNTGLCLDKDRNSSILVTNKCICVGHDTGCLDNPQSQWFQLVPTNVE</sequence>
<evidence type="ECO:0000256" key="3">
    <source>
        <dbReference type="ARBA" id="ARBA00023295"/>
    </source>
</evidence>
<evidence type="ECO:0000256" key="1">
    <source>
        <dbReference type="ARBA" id="ARBA00005641"/>
    </source>
</evidence>
<dbReference type="Pfam" id="PF00150">
    <property type="entry name" value="Cellulase"/>
    <property type="match status" value="1"/>
</dbReference>
<dbReference type="GO" id="GO:0000272">
    <property type="term" value="P:polysaccharide catabolic process"/>
    <property type="evidence" value="ECO:0007669"/>
    <property type="project" value="InterPro"/>
</dbReference>